<name>A0ABR0MIJ2_GOSAR</name>
<gene>
    <name evidence="1" type="ORF">PVK06_048670</name>
</gene>
<reference evidence="1 2" key="1">
    <citation type="submission" date="2023-03" db="EMBL/GenBank/DDBJ databases">
        <title>WGS of Gossypium arboreum.</title>
        <authorList>
            <person name="Yu D."/>
        </authorList>
    </citation>
    <scope>NUCLEOTIDE SEQUENCE [LARGE SCALE GENOMIC DNA]</scope>
    <source>
        <tissue evidence="1">Leaf</tissue>
    </source>
</reference>
<proteinExistence type="predicted"/>
<protein>
    <submittedName>
        <fullName evidence="1">Uncharacterized protein</fullName>
    </submittedName>
</protein>
<evidence type="ECO:0000313" key="1">
    <source>
        <dbReference type="EMBL" id="KAK5772382.1"/>
    </source>
</evidence>
<accession>A0ABR0MIJ2</accession>
<keyword evidence="2" id="KW-1185">Reference proteome</keyword>
<dbReference type="EMBL" id="JARKNE010000013">
    <property type="protein sequence ID" value="KAK5772382.1"/>
    <property type="molecule type" value="Genomic_DNA"/>
</dbReference>
<dbReference type="Proteomes" id="UP001358586">
    <property type="component" value="Chromosome 13"/>
</dbReference>
<sequence length="95" mass="11141">MSNIMAQMLKMMQEISEVLSIRKKDMSDVHNLDHENPCTIDDHDEIYEMPIYFMAIAEKVQTDELEEFDSFSFDNCSKTRVTKALCNRRGRSSKQ</sequence>
<evidence type="ECO:0000313" key="2">
    <source>
        <dbReference type="Proteomes" id="UP001358586"/>
    </source>
</evidence>
<organism evidence="1 2">
    <name type="scientific">Gossypium arboreum</name>
    <name type="common">Tree cotton</name>
    <name type="synonym">Gossypium nanking</name>
    <dbReference type="NCBI Taxonomy" id="29729"/>
    <lineage>
        <taxon>Eukaryota</taxon>
        <taxon>Viridiplantae</taxon>
        <taxon>Streptophyta</taxon>
        <taxon>Embryophyta</taxon>
        <taxon>Tracheophyta</taxon>
        <taxon>Spermatophyta</taxon>
        <taxon>Magnoliopsida</taxon>
        <taxon>eudicotyledons</taxon>
        <taxon>Gunneridae</taxon>
        <taxon>Pentapetalae</taxon>
        <taxon>rosids</taxon>
        <taxon>malvids</taxon>
        <taxon>Malvales</taxon>
        <taxon>Malvaceae</taxon>
        <taxon>Malvoideae</taxon>
        <taxon>Gossypium</taxon>
    </lineage>
</organism>
<comment type="caution">
    <text evidence="1">The sequence shown here is derived from an EMBL/GenBank/DDBJ whole genome shotgun (WGS) entry which is preliminary data.</text>
</comment>